<dbReference type="EMBL" id="CP000386">
    <property type="protein sequence ID" value="ABG05694.1"/>
    <property type="molecule type" value="Genomic_DNA"/>
</dbReference>
<evidence type="ECO:0000256" key="3">
    <source>
        <dbReference type="ARBA" id="ARBA00022842"/>
    </source>
</evidence>
<dbReference type="Gene3D" id="3.30.390.10">
    <property type="entry name" value="Enolase-like, N-terminal domain"/>
    <property type="match status" value="1"/>
</dbReference>
<dbReference type="InterPro" id="IPR036849">
    <property type="entry name" value="Enolase-like_C_sf"/>
</dbReference>
<gene>
    <name evidence="9" type="ordered locus">Rxyl_2780</name>
</gene>
<evidence type="ECO:0000256" key="6">
    <source>
        <dbReference type="PIRSR" id="PIRSR634603-3"/>
    </source>
</evidence>
<dbReference type="GO" id="GO:0016855">
    <property type="term" value="F:racemase and epimerase activity, acting on amino acids and derivatives"/>
    <property type="evidence" value="ECO:0007669"/>
    <property type="project" value="UniProtKB-UniRule"/>
</dbReference>
<dbReference type="InterPro" id="IPR034593">
    <property type="entry name" value="DgoD-like"/>
</dbReference>
<keyword evidence="4 7" id="KW-0413">Isomerase</keyword>
<organism evidence="9 10">
    <name type="scientific">Rubrobacter xylanophilus (strain DSM 9941 / JCM 11954 / NBRC 16129 / PRD-1)</name>
    <dbReference type="NCBI Taxonomy" id="266117"/>
    <lineage>
        <taxon>Bacteria</taxon>
        <taxon>Bacillati</taxon>
        <taxon>Actinomycetota</taxon>
        <taxon>Rubrobacteria</taxon>
        <taxon>Rubrobacterales</taxon>
        <taxon>Rubrobacteraceae</taxon>
        <taxon>Rubrobacter</taxon>
    </lineage>
</organism>
<dbReference type="SFLD" id="SFLDG00180">
    <property type="entry name" value="muconate_cycloisomerase"/>
    <property type="match status" value="1"/>
</dbReference>
<evidence type="ECO:0000256" key="7">
    <source>
        <dbReference type="RuleBase" id="RU366006"/>
    </source>
</evidence>
<dbReference type="eggNOG" id="COG4948">
    <property type="taxonomic scope" value="Bacteria"/>
</dbReference>
<dbReference type="CDD" id="cd03319">
    <property type="entry name" value="L-Ala-DL-Glu_epimerase"/>
    <property type="match status" value="1"/>
</dbReference>
<evidence type="ECO:0000256" key="4">
    <source>
        <dbReference type="ARBA" id="ARBA00023235"/>
    </source>
</evidence>
<feature type="binding site" evidence="6">
    <location>
        <position position="232"/>
    </location>
    <ligand>
        <name>Mg(2+)</name>
        <dbReference type="ChEBI" id="CHEBI:18420"/>
    </ligand>
</feature>
<dbReference type="InterPro" id="IPR018110">
    <property type="entry name" value="Mandel_Rmase/mucon_lact_enz_CS"/>
</dbReference>
<comment type="cofactor">
    <cofactor evidence="6 7">
        <name>Mg(2+)</name>
        <dbReference type="ChEBI" id="CHEBI:18420"/>
    </cofactor>
    <text evidence="6 7">Binds 1 Mg(2+) ion per subunit.</text>
</comment>
<keyword evidence="10" id="KW-1185">Reference proteome</keyword>
<dbReference type="SUPFAM" id="SSF51604">
    <property type="entry name" value="Enolase C-terminal domain-like"/>
    <property type="match status" value="1"/>
</dbReference>
<dbReference type="KEGG" id="rxy:Rxyl_2780"/>
<dbReference type="InterPro" id="IPR013342">
    <property type="entry name" value="Mandelate_racemase_C"/>
</dbReference>
<accession>Q1ASD4</accession>
<feature type="active site" description="Proton acceptor; specific for (S)-substrate epimerization" evidence="5">
    <location>
        <position position="254"/>
    </location>
</feature>
<dbReference type="Gene3D" id="3.20.20.120">
    <property type="entry name" value="Enolase-like C-terminal domain"/>
    <property type="match status" value="1"/>
</dbReference>
<comment type="similarity">
    <text evidence="1 7">Belongs to the mandelate racemase/muconate lactonizing enzyme family.</text>
</comment>
<evidence type="ECO:0000256" key="2">
    <source>
        <dbReference type="ARBA" id="ARBA00022723"/>
    </source>
</evidence>
<feature type="binding site" evidence="6">
    <location>
        <position position="179"/>
    </location>
    <ligand>
        <name>Mg(2+)</name>
        <dbReference type="ChEBI" id="CHEBI:18420"/>
    </ligand>
</feature>
<evidence type="ECO:0000256" key="5">
    <source>
        <dbReference type="PIRSR" id="PIRSR634603-1"/>
    </source>
</evidence>
<dbReference type="SUPFAM" id="SSF54826">
    <property type="entry name" value="Enolase N-terminal domain-like"/>
    <property type="match status" value="1"/>
</dbReference>
<dbReference type="InterPro" id="IPR029065">
    <property type="entry name" value="Enolase_C-like"/>
</dbReference>
<dbReference type="EC" id="5.1.1.-" evidence="7"/>
<dbReference type="Proteomes" id="UP000006637">
    <property type="component" value="Chromosome"/>
</dbReference>
<evidence type="ECO:0000313" key="9">
    <source>
        <dbReference type="EMBL" id="ABG05694.1"/>
    </source>
</evidence>
<dbReference type="GO" id="GO:0046872">
    <property type="term" value="F:metal ion binding"/>
    <property type="evidence" value="ECO:0007669"/>
    <property type="project" value="UniProtKB-KW"/>
</dbReference>
<reference evidence="9 10" key="1">
    <citation type="submission" date="2006-06" db="EMBL/GenBank/DDBJ databases">
        <title>Complete sequence of Rubrobacter xylanophilus DSM 9941.</title>
        <authorList>
            <consortium name="US DOE Joint Genome Institute"/>
            <person name="Copeland A."/>
            <person name="Lucas S."/>
            <person name="Lapidus A."/>
            <person name="Barry K."/>
            <person name="Detter J.C."/>
            <person name="Glavina del Rio T."/>
            <person name="Hammon N."/>
            <person name="Israni S."/>
            <person name="Dalin E."/>
            <person name="Tice H."/>
            <person name="Pitluck S."/>
            <person name="Munk A.C."/>
            <person name="Brettin T."/>
            <person name="Bruce D."/>
            <person name="Han C."/>
            <person name="Tapia R."/>
            <person name="Gilna P."/>
            <person name="Schmutz J."/>
            <person name="Larimer F."/>
            <person name="Land M."/>
            <person name="Hauser L."/>
            <person name="Kyrpides N."/>
            <person name="Lykidis A."/>
            <person name="da Costa M.S."/>
            <person name="Rainey F.A."/>
            <person name="Empadinhas N."/>
            <person name="Jolivet E."/>
            <person name="Battista J.R."/>
            <person name="Richardson P."/>
        </authorList>
    </citation>
    <scope>NUCLEOTIDE SEQUENCE [LARGE SCALE GENOMIC DNA]</scope>
    <source>
        <strain evidence="10">DSM 9941 / NBRC 16129 / PRD-1</strain>
    </source>
</reference>
<dbReference type="STRING" id="266117.Rxyl_2780"/>
<dbReference type="Pfam" id="PF02746">
    <property type="entry name" value="MR_MLE_N"/>
    <property type="match status" value="1"/>
</dbReference>
<keyword evidence="3 6" id="KW-0460">Magnesium</keyword>
<dbReference type="GO" id="GO:0009063">
    <property type="term" value="P:amino acid catabolic process"/>
    <property type="evidence" value="ECO:0007669"/>
    <property type="project" value="InterPro"/>
</dbReference>
<dbReference type="PROSITE" id="PS00909">
    <property type="entry name" value="MR_MLE_2"/>
    <property type="match status" value="1"/>
</dbReference>
<dbReference type="AlphaFoldDB" id="Q1ASD4"/>
<protein>
    <recommendedName>
        <fullName evidence="7">Dipeptide epimerase</fullName>
        <ecNumber evidence="7">5.1.1.-</ecNumber>
    </recommendedName>
</protein>
<dbReference type="PhylomeDB" id="Q1ASD4"/>
<evidence type="ECO:0000256" key="1">
    <source>
        <dbReference type="ARBA" id="ARBA00008031"/>
    </source>
</evidence>
<dbReference type="HOGENOM" id="CLU_030273_4_3_11"/>
<dbReference type="InterPro" id="IPR029017">
    <property type="entry name" value="Enolase-like_N"/>
</dbReference>
<feature type="active site" description="Proton acceptor; specific for (R)-substrate epimerization" evidence="5">
    <location>
        <position position="155"/>
    </location>
</feature>
<dbReference type="SFLD" id="SFLDS00001">
    <property type="entry name" value="Enolase"/>
    <property type="match status" value="1"/>
</dbReference>
<dbReference type="PANTHER" id="PTHR48080">
    <property type="entry name" value="D-GALACTONATE DEHYDRATASE-RELATED"/>
    <property type="match status" value="1"/>
</dbReference>
<feature type="domain" description="Mandelate racemase/muconate lactonizing enzyme C-terminal" evidence="8">
    <location>
        <begin position="136"/>
        <end position="227"/>
    </location>
</feature>
<sequence>MSGAAEKGLRMTVRTVRVRTRRTFAIARGAADVFERVVLEVSAGGHSGLGEAAPTRYYGQDAPSVAAALREAEVPDPWDIEGALALNERLPPSGLSALDAALHDLAARRLGVPVYRLLGLGRPEPESAYTLPIADLETTVAEAERLRGFPVLKVKVGGPGDLETVRAVAGVSRAALWVDANEAFSPEEAPEAAAELRAMGVRMIEQPVPASAGPGALRRVKEAADPVPVIADESALTASDVPPLAGCVSGVNVKLAKCGGIRRALRMLHAARAHGMLAMLGCMVETSLGIAAAAHISGLFDLVDLDGAALLADDPFRGPRFDRGRIRLPEGPGLGVEGR</sequence>
<feature type="binding site" evidence="6">
    <location>
        <position position="205"/>
    </location>
    <ligand>
        <name>Mg(2+)</name>
        <dbReference type="ChEBI" id="CHEBI:18420"/>
    </ligand>
</feature>
<dbReference type="RefSeq" id="WP_011565703.1">
    <property type="nucleotide sequence ID" value="NC_008148.1"/>
</dbReference>
<dbReference type="InterPro" id="IPR034603">
    <property type="entry name" value="Dipeptide_epimerase"/>
</dbReference>
<proteinExistence type="inferred from homology"/>
<evidence type="ECO:0000259" key="8">
    <source>
        <dbReference type="SMART" id="SM00922"/>
    </source>
</evidence>
<dbReference type="InterPro" id="IPR013341">
    <property type="entry name" value="Mandelate_racemase_N_dom"/>
</dbReference>
<evidence type="ECO:0000313" key="10">
    <source>
        <dbReference type="Proteomes" id="UP000006637"/>
    </source>
</evidence>
<keyword evidence="2 6" id="KW-0479">Metal-binding</keyword>
<name>Q1ASD4_RUBXD</name>
<dbReference type="Pfam" id="PF13378">
    <property type="entry name" value="MR_MLE_C"/>
    <property type="match status" value="1"/>
</dbReference>
<dbReference type="SMART" id="SM00922">
    <property type="entry name" value="MR_MLE"/>
    <property type="match status" value="1"/>
</dbReference>
<dbReference type="PANTHER" id="PTHR48080:SF3">
    <property type="entry name" value="ENOLASE SUPERFAMILY MEMBER DDB_G0284701"/>
    <property type="match status" value="1"/>
</dbReference>